<proteinExistence type="inferred from homology"/>
<dbReference type="EMBL" id="CP014352">
    <property type="protein sequence ID" value="AMS05535.1"/>
    <property type="molecule type" value="Genomic_DNA"/>
</dbReference>
<evidence type="ECO:0000313" key="4">
    <source>
        <dbReference type="EMBL" id="AMS05535.1"/>
    </source>
</evidence>
<gene>
    <name evidence="5" type="ORF">A8L58_10280</name>
    <name evidence="4" type="ORF">AXH35_08840</name>
</gene>
<keyword evidence="3" id="KW-0732">Signal</keyword>
<reference evidence="4 6" key="2">
    <citation type="submission" date="2016-02" db="EMBL/GenBank/DDBJ databases">
        <title>Complete Genome Sequence of Propionibacterium acidipropionici ATCC 55737.</title>
        <authorList>
            <person name="Luna Flores C.H."/>
            <person name="Nielsen L.K."/>
            <person name="Marcellin E."/>
        </authorList>
    </citation>
    <scope>NUCLEOTIDE SEQUENCE [LARGE SCALE GENOMIC DNA]</scope>
    <source>
        <strain evidence="4 6">ATCC 55737</strain>
    </source>
</reference>
<dbReference type="Gene3D" id="3.40.190.10">
    <property type="entry name" value="Periplasmic binding protein-like II"/>
    <property type="match status" value="2"/>
</dbReference>
<sequence length="436" mass="46005">MSVTRRGFISAVGGLSAAALLGACGSESGSGSAGSSSSASAGDFTEKGPITFAMGKDTTGKLQTLIDGWNKSHPNEKATLTELSESADDQRASMIRNFQVKSDAYTVVAVDPIWTAEFAAQQWILPLPSGTDTSMYLKSSVDSATYFKKLYGIPFVTNGQMLFYRKDILDAAGIAAPKTWEEMWAAWDKVKSTPAAKGMTAYAGQFAKYEGLTVNFAAAVASAGGTLFNEEGKPTATSDGAKAGLQAMVDGFKKGYIAKQALTYKEEESRQAFQDGKLLFLTNWPYVYAKFSQTDGSSKVAGKFGVAPMPGIGSGTGKTVLGGYNMGISAFAKNKGTALAFAQYMATEKVQKDWAISGSRAPALASLYEDAELIKAMPYTPTLKATLDNGVTRPKAHNYGDVTLAIQNAVYPVLGGSGDVDSTLEALQTKLEALAK</sequence>
<dbReference type="SUPFAM" id="SSF53850">
    <property type="entry name" value="Periplasmic binding protein-like II"/>
    <property type="match status" value="1"/>
</dbReference>
<dbReference type="PROSITE" id="PS51318">
    <property type="entry name" value="TAT"/>
    <property type="match status" value="1"/>
</dbReference>
<dbReference type="CDD" id="cd14750">
    <property type="entry name" value="PBP2_TMBP"/>
    <property type="match status" value="1"/>
</dbReference>
<evidence type="ECO:0000256" key="1">
    <source>
        <dbReference type="ARBA" id="ARBA00008520"/>
    </source>
</evidence>
<dbReference type="Proteomes" id="UP000075221">
    <property type="component" value="Chromosome"/>
</dbReference>
<protein>
    <submittedName>
        <fullName evidence="4">ABC transporter substrate-binding protein</fullName>
    </submittedName>
</protein>
<dbReference type="InterPro" id="IPR006059">
    <property type="entry name" value="SBP"/>
</dbReference>
<keyword evidence="7" id="KW-1185">Reference proteome</keyword>
<dbReference type="PANTHER" id="PTHR43649:SF34">
    <property type="entry name" value="ABC TRANSPORTER PERIPLASMIC-BINDING PROTEIN YCJN-RELATED"/>
    <property type="match status" value="1"/>
</dbReference>
<dbReference type="Proteomes" id="UP000178666">
    <property type="component" value="Chromosome"/>
</dbReference>
<comment type="similarity">
    <text evidence="1">Belongs to the bacterial solute-binding protein 1 family.</text>
</comment>
<evidence type="ECO:0000313" key="6">
    <source>
        <dbReference type="Proteomes" id="UP000075221"/>
    </source>
</evidence>
<dbReference type="RefSeq" id="WP_062819615.1">
    <property type="nucleotide sequence ID" value="NZ_CP014352.1"/>
</dbReference>
<dbReference type="InterPro" id="IPR006311">
    <property type="entry name" value="TAT_signal"/>
</dbReference>
<evidence type="ECO:0000256" key="3">
    <source>
        <dbReference type="ARBA" id="ARBA00022729"/>
    </source>
</evidence>
<dbReference type="PROSITE" id="PS51257">
    <property type="entry name" value="PROKAR_LIPOPROTEIN"/>
    <property type="match status" value="1"/>
</dbReference>
<evidence type="ECO:0000256" key="2">
    <source>
        <dbReference type="ARBA" id="ARBA00022448"/>
    </source>
</evidence>
<name>A0AAC8YFK5_9ACTN</name>
<keyword evidence="2" id="KW-0813">Transport</keyword>
<organism evidence="4 6">
    <name type="scientific">Acidipropionibacterium acidipropionici</name>
    <dbReference type="NCBI Taxonomy" id="1748"/>
    <lineage>
        <taxon>Bacteria</taxon>
        <taxon>Bacillati</taxon>
        <taxon>Actinomycetota</taxon>
        <taxon>Actinomycetes</taxon>
        <taxon>Propionibacteriales</taxon>
        <taxon>Propionibacteriaceae</taxon>
        <taxon>Acidipropionibacterium</taxon>
    </lineage>
</organism>
<evidence type="ECO:0000313" key="7">
    <source>
        <dbReference type="Proteomes" id="UP000178666"/>
    </source>
</evidence>
<dbReference type="PANTHER" id="PTHR43649">
    <property type="entry name" value="ARABINOSE-BINDING PROTEIN-RELATED"/>
    <property type="match status" value="1"/>
</dbReference>
<dbReference type="AlphaFoldDB" id="A0AAC8YFK5"/>
<accession>A0AAC8YFK5</accession>
<evidence type="ECO:0000313" key="5">
    <source>
        <dbReference type="EMBL" id="AOZ47005.1"/>
    </source>
</evidence>
<dbReference type="Pfam" id="PF01547">
    <property type="entry name" value="SBP_bac_1"/>
    <property type="match status" value="1"/>
</dbReference>
<reference evidence="5 7" key="1">
    <citation type="journal article" date="2016" name="Plant Dis.">
        <title>Improved production of propionic acid using genome shuffling.</title>
        <authorList>
            <person name="Luna-Flores C.H."/>
            <person name="Palfreyman R.W."/>
            <person name="Kromer J.O."/>
            <person name="Nielsen L.K."/>
            <person name="Marcellin E."/>
        </authorList>
    </citation>
    <scope>NUCLEOTIDE SEQUENCE [LARGE SCALE GENOMIC DNA]</scope>
    <source>
        <strain evidence="5 7">F3E8</strain>
    </source>
</reference>
<dbReference type="EMBL" id="CP015970">
    <property type="protein sequence ID" value="AOZ47005.1"/>
    <property type="molecule type" value="Genomic_DNA"/>
</dbReference>
<dbReference type="InterPro" id="IPR050490">
    <property type="entry name" value="Bact_solute-bd_prot1"/>
</dbReference>